<dbReference type="EMBL" id="KQ090350">
    <property type="protein sequence ID" value="KMS96924.1"/>
    <property type="molecule type" value="Genomic_DNA"/>
</dbReference>
<reference evidence="1 2" key="1">
    <citation type="journal article" date="2014" name="Nature">
        <title>The genome of the recently domesticated crop plant sugar beet (Beta vulgaris).</title>
        <authorList>
            <person name="Dohm J.C."/>
            <person name="Minoche A.E."/>
            <person name="Holtgrawe D."/>
            <person name="Capella-Gutierrez S."/>
            <person name="Zakrzewski F."/>
            <person name="Tafer H."/>
            <person name="Rupp O."/>
            <person name="Sorensen T.R."/>
            <person name="Stracke R."/>
            <person name="Reinhardt R."/>
            <person name="Goesmann A."/>
            <person name="Kraft T."/>
            <person name="Schulz B."/>
            <person name="Stadler P.F."/>
            <person name="Schmidt T."/>
            <person name="Gabaldon T."/>
            <person name="Lehrach H."/>
            <person name="Weisshaar B."/>
            <person name="Himmelbauer H."/>
        </authorList>
    </citation>
    <scope>NUCLEOTIDE SEQUENCE [LARGE SCALE GENOMIC DNA]</scope>
    <source>
        <tissue evidence="1">Taproot</tissue>
    </source>
</reference>
<dbReference type="Gramene" id="KMS96924">
    <property type="protein sequence ID" value="KMS96924"/>
    <property type="gene ID" value="BVRB_7g180410"/>
</dbReference>
<dbReference type="Proteomes" id="UP000035740">
    <property type="component" value="Unassembled WGS sequence"/>
</dbReference>
<sequence length="63" mass="6386">MEAVVAGKWCVVAGLGLGGFGLQVGAVSCPIGWRFKAAFGGLIWGCLVEVVWPGCRGCADMGA</sequence>
<accession>A0A0J8B6N3</accession>
<evidence type="ECO:0000313" key="2">
    <source>
        <dbReference type="Proteomes" id="UP000035740"/>
    </source>
</evidence>
<proteinExistence type="predicted"/>
<evidence type="ECO:0000313" key="1">
    <source>
        <dbReference type="EMBL" id="KMS96924.1"/>
    </source>
</evidence>
<protein>
    <submittedName>
        <fullName evidence="1">Uncharacterized protein</fullName>
    </submittedName>
</protein>
<name>A0A0J8B6N3_BETVV</name>
<keyword evidence="2" id="KW-1185">Reference proteome</keyword>
<organism evidence="1 2">
    <name type="scientific">Beta vulgaris subsp. vulgaris</name>
    <name type="common">Beet</name>
    <dbReference type="NCBI Taxonomy" id="3555"/>
    <lineage>
        <taxon>Eukaryota</taxon>
        <taxon>Viridiplantae</taxon>
        <taxon>Streptophyta</taxon>
        <taxon>Embryophyta</taxon>
        <taxon>Tracheophyta</taxon>
        <taxon>Spermatophyta</taxon>
        <taxon>Magnoliopsida</taxon>
        <taxon>eudicotyledons</taxon>
        <taxon>Gunneridae</taxon>
        <taxon>Pentapetalae</taxon>
        <taxon>Caryophyllales</taxon>
        <taxon>Chenopodiaceae</taxon>
        <taxon>Betoideae</taxon>
        <taxon>Beta</taxon>
    </lineage>
</organism>
<gene>
    <name evidence="1" type="ORF">BVRB_7g180410</name>
</gene>
<dbReference type="AlphaFoldDB" id="A0A0J8B6N3"/>